<sequence>MYFCFKGYNGALFRTGAPKNFRIMTDFCSKKGIFDRKMHFSCVNFRPAKGGGCRQPKLRDEVVDNCLYDSIF</sequence>
<evidence type="ECO:0000313" key="1">
    <source>
        <dbReference type="Proteomes" id="UP000887565"/>
    </source>
</evidence>
<keyword evidence="1" id="KW-1185">Reference proteome</keyword>
<protein>
    <submittedName>
        <fullName evidence="2">Uncharacterized protein</fullName>
    </submittedName>
</protein>
<dbReference type="AlphaFoldDB" id="A0A915KND7"/>
<accession>A0A915KND7</accession>
<name>A0A915KND7_ROMCU</name>
<dbReference type="WBParaSite" id="nRc.2.0.1.t40357-RA">
    <property type="protein sequence ID" value="nRc.2.0.1.t40357-RA"/>
    <property type="gene ID" value="nRc.2.0.1.g40357"/>
</dbReference>
<dbReference type="Proteomes" id="UP000887565">
    <property type="component" value="Unplaced"/>
</dbReference>
<proteinExistence type="predicted"/>
<reference evidence="2" key="1">
    <citation type="submission" date="2022-11" db="UniProtKB">
        <authorList>
            <consortium name="WormBaseParasite"/>
        </authorList>
    </citation>
    <scope>IDENTIFICATION</scope>
</reference>
<organism evidence="1 2">
    <name type="scientific">Romanomermis culicivorax</name>
    <name type="common">Nematode worm</name>
    <dbReference type="NCBI Taxonomy" id="13658"/>
    <lineage>
        <taxon>Eukaryota</taxon>
        <taxon>Metazoa</taxon>
        <taxon>Ecdysozoa</taxon>
        <taxon>Nematoda</taxon>
        <taxon>Enoplea</taxon>
        <taxon>Dorylaimia</taxon>
        <taxon>Mermithida</taxon>
        <taxon>Mermithoidea</taxon>
        <taxon>Mermithidae</taxon>
        <taxon>Romanomermis</taxon>
    </lineage>
</organism>
<evidence type="ECO:0000313" key="2">
    <source>
        <dbReference type="WBParaSite" id="nRc.2.0.1.t40357-RA"/>
    </source>
</evidence>